<protein>
    <recommendedName>
        <fullName evidence="2">Fibronectin type III-like domain-containing protein</fullName>
    </recommendedName>
</protein>
<sequence>AGYPRDVLRGFAKTPRLRPGESEAVVFTLTGRDISYYSVGRGWLTPQYIIARVGESSVDLRQTLKVESVPRVPTSAPTQAPTLAPTSAPTVTTLTTSATTTSATTTTSTSTTRAPGWYGSLVGHGCDEECSSLGLSCTEEGLWSNRADVNTSKKVLALVAALGGNTSAVACADETDESYAGTSSPSWGPHSCSRVRQDRELGTFDCSAPPRRGEARLCYCGEAAPFRITLGDVGRVARETWNRSHIGEQLGSWEQQLGSWGHDHGLDSVIRPVMDLQPASRDTEAAEKRELSRSVRSGDGAGARSGCSWRRLAWRRRPSSCSRPGAPATGTRAARAPRRSSCRWSSSRTTPVTHQTVRQTVQTEEDMLPPRRRSPRGASS</sequence>
<dbReference type="InterPro" id="IPR013783">
    <property type="entry name" value="Ig-like_fold"/>
</dbReference>
<dbReference type="InterPro" id="IPR026891">
    <property type="entry name" value="Fn3-like"/>
</dbReference>
<keyword evidence="4" id="KW-1185">Reference proteome</keyword>
<evidence type="ECO:0000313" key="4">
    <source>
        <dbReference type="Proteomes" id="UP001189429"/>
    </source>
</evidence>
<dbReference type="Gene3D" id="2.60.40.10">
    <property type="entry name" value="Immunoglobulins"/>
    <property type="match status" value="1"/>
</dbReference>
<feature type="domain" description="Fibronectin type III-like" evidence="2">
    <location>
        <begin position="4"/>
        <end position="47"/>
    </location>
</feature>
<feature type="compositionally biased region" description="Basic residues" evidence="1">
    <location>
        <begin position="370"/>
        <end position="380"/>
    </location>
</feature>
<feature type="compositionally biased region" description="Low complexity" evidence="1">
    <location>
        <begin position="342"/>
        <end position="362"/>
    </location>
</feature>
<reference evidence="3" key="1">
    <citation type="submission" date="2023-10" db="EMBL/GenBank/DDBJ databases">
        <authorList>
            <person name="Chen Y."/>
            <person name="Shah S."/>
            <person name="Dougan E. K."/>
            <person name="Thang M."/>
            <person name="Chan C."/>
        </authorList>
    </citation>
    <scope>NUCLEOTIDE SEQUENCE [LARGE SCALE GENOMIC DNA]</scope>
</reference>
<dbReference type="Proteomes" id="UP001189429">
    <property type="component" value="Unassembled WGS sequence"/>
</dbReference>
<feature type="region of interest" description="Disordered" evidence="1">
    <location>
        <begin position="318"/>
        <end position="380"/>
    </location>
</feature>
<evidence type="ECO:0000256" key="1">
    <source>
        <dbReference type="SAM" id="MobiDB-lite"/>
    </source>
</evidence>
<evidence type="ECO:0000259" key="2">
    <source>
        <dbReference type="Pfam" id="PF14310"/>
    </source>
</evidence>
<accession>A0ABN9U9X9</accession>
<feature type="compositionally biased region" description="Low complexity" evidence="1">
    <location>
        <begin position="323"/>
        <end position="334"/>
    </location>
</feature>
<name>A0ABN9U9X9_9DINO</name>
<organism evidence="3 4">
    <name type="scientific">Prorocentrum cordatum</name>
    <dbReference type="NCBI Taxonomy" id="2364126"/>
    <lineage>
        <taxon>Eukaryota</taxon>
        <taxon>Sar</taxon>
        <taxon>Alveolata</taxon>
        <taxon>Dinophyceae</taxon>
        <taxon>Prorocentrales</taxon>
        <taxon>Prorocentraceae</taxon>
        <taxon>Prorocentrum</taxon>
    </lineage>
</organism>
<feature type="region of interest" description="Disordered" evidence="1">
    <location>
        <begin position="70"/>
        <end position="111"/>
    </location>
</feature>
<dbReference type="Pfam" id="PF14310">
    <property type="entry name" value="Fn3-like"/>
    <property type="match status" value="1"/>
</dbReference>
<feature type="region of interest" description="Disordered" evidence="1">
    <location>
        <begin position="279"/>
        <end position="305"/>
    </location>
</feature>
<dbReference type="EMBL" id="CAUYUJ010015605">
    <property type="protein sequence ID" value="CAK0856119.1"/>
    <property type="molecule type" value="Genomic_DNA"/>
</dbReference>
<feature type="non-terminal residue" evidence="3">
    <location>
        <position position="1"/>
    </location>
</feature>
<feature type="compositionally biased region" description="Low complexity" evidence="1">
    <location>
        <begin position="73"/>
        <end position="111"/>
    </location>
</feature>
<evidence type="ECO:0000313" key="3">
    <source>
        <dbReference type="EMBL" id="CAK0856119.1"/>
    </source>
</evidence>
<feature type="compositionally biased region" description="Basic and acidic residues" evidence="1">
    <location>
        <begin position="281"/>
        <end position="293"/>
    </location>
</feature>
<comment type="caution">
    <text evidence="3">The sequence shown here is derived from an EMBL/GenBank/DDBJ whole genome shotgun (WGS) entry which is preliminary data.</text>
</comment>
<gene>
    <name evidence="3" type="ORF">PCOR1329_LOCUS46581</name>
</gene>
<proteinExistence type="predicted"/>